<dbReference type="AlphaFoldDB" id="A0A9P6DHC5"/>
<protein>
    <submittedName>
        <fullName evidence="1">Uncharacterized protein</fullName>
    </submittedName>
</protein>
<comment type="caution">
    <text evidence="1">The sequence shown here is derived from an EMBL/GenBank/DDBJ whole genome shotgun (WGS) entry which is preliminary data.</text>
</comment>
<sequence>MSDRILLRVQFIAKCAPSPPARGCSAGRTELIGDIRRNQYRLQKHNNQAAKPLYKITEHNADHYPKPEKISSSFHMVWQKGLAHSTNGTLLIHRVWPSFGLDTVHRTSHGLLYWLRFNARHLTIAGGHVISDISTLIRGSTVGEGYADCLDIRLVAIKGLGLRSGVFYFIFWEVKMSQYEQPEQNVRSLMLTMAPEGGDQAGPPAFWLSQTFLILGTRAGLGLEGIYMAAFRVEVIVEVAYSSPNDVRRHIGGYSLCPLARGYRGGRLCHIYEAAHKWLSDLDAAWVKLNLSTLGTSPPASWCWPMYLGLPVAPPSC</sequence>
<proteinExistence type="predicted"/>
<organism evidence="1 2">
    <name type="scientific">Hydnum rufescens UP504</name>
    <dbReference type="NCBI Taxonomy" id="1448309"/>
    <lineage>
        <taxon>Eukaryota</taxon>
        <taxon>Fungi</taxon>
        <taxon>Dikarya</taxon>
        <taxon>Basidiomycota</taxon>
        <taxon>Agaricomycotina</taxon>
        <taxon>Agaricomycetes</taxon>
        <taxon>Cantharellales</taxon>
        <taxon>Hydnaceae</taxon>
        <taxon>Hydnum</taxon>
    </lineage>
</organism>
<gene>
    <name evidence="1" type="ORF">BS47DRAFT_1369238</name>
</gene>
<reference evidence="1" key="1">
    <citation type="journal article" date="2020" name="Nat. Commun.">
        <title>Large-scale genome sequencing of mycorrhizal fungi provides insights into the early evolution of symbiotic traits.</title>
        <authorList>
            <person name="Miyauchi S."/>
            <person name="Kiss E."/>
            <person name="Kuo A."/>
            <person name="Drula E."/>
            <person name="Kohler A."/>
            <person name="Sanchez-Garcia M."/>
            <person name="Morin E."/>
            <person name="Andreopoulos B."/>
            <person name="Barry K.W."/>
            <person name="Bonito G."/>
            <person name="Buee M."/>
            <person name="Carver A."/>
            <person name="Chen C."/>
            <person name="Cichocki N."/>
            <person name="Clum A."/>
            <person name="Culley D."/>
            <person name="Crous P.W."/>
            <person name="Fauchery L."/>
            <person name="Girlanda M."/>
            <person name="Hayes R.D."/>
            <person name="Keri Z."/>
            <person name="LaButti K."/>
            <person name="Lipzen A."/>
            <person name="Lombard V."/>
            <person name="Magnuson J."/>
            <person name="Maillard F."/>
            <person name="Murat C."/>
            <person name="Nolan M."/>
            <person name="Ohm R.A."/>
            <person name="Pangilinan J."/>
            <person name="Pereira M.F."/>
            <person name="Perotto S."/>
            <person name="Peter M."/>
            <person name="Pfister S."/>
            <person name="Riley R."/>
            <person name="Sitrit Y."/>
            <person name="Stielow J.B."/>
            <person name="Szollosi G."/>
            <person name="Zifcakova L."/>
            <person name="Stursova M."/>
            <person name="Spatafora J.W."/>
            <person name="Tedersoo L."/>
            <person name="Vaario L.M."/>
            <person name="Yamada A."/>
            <person name="Yan M."/>
            <person name="Wang P."/>
            <person name="Xu J."/>
            <person name="Bruns T."/>
            <person name="Baldrian P."/>
            <person name="Vilgalys R."/>
            <person name="Dunand C."/>
            <person name="Henrissat B."/>
            <person name="Grigoriev I.V."/>
            <person name="Hibbett D."/>
            <person name="Nagy L.G."/>
            <person name="Martin F.M."/>
        </authorList>
    </citation>
    <scope>NUCLEOTIDE SEQUENCE</scope>
    <source>
        <strain evidence="1">UP504</strain>
    </source>
</reference>
<evidence type="ECO:0000313" key="1">
    <source>
        <dbReference type="EMBL" id="KAF9503842.1"/>
    </source>
</evidence>
<dbReference type="Proteomes" id="UP000886523">
    <property type="component" value="Unassembled WGS sequence"/>
</dbReference>
<evidence type="ECO:0000313" key="2">
    <source>
        <dbReference type="Proteomes" id="UP000886523"/>
    </source>
</evidence>
<dbReference type="EMBL" id="MU129295">
    <property type="protein sequence ID" value="KAF9503842.1"/>
    <property type="molecule type" value="Genomic_DNA"/>
</dbReference>
<keyword evidence="2" id="KW-1185">Reference proteome</keyword>
<accession>A0A9P6DHC5</accession>
<name>A0A9P6DHC5_9AGAM</name>